<keyword evidence="6" id="KW-1185">Reference proteome</keyword>
<dbReference type="SUPFAM" id="SSF51905">
    <property type="entry name" value="FAD/NAD(P)-binding domain"/>
    <property type="match status" value="1"/>
</dbReference>
<dbReference type="RefSeq" id="WP_257441351.1">
    <property type="nucleotide sequence ID" value="NZ_BAABBB010000012.1"/>
</dbReference>
<dbReference type="PANTHER" id="PTHR43563">
    <property type="entry name" value="AMINE OXIDASE"/>
    <property type="match status" value="1"/>
</dbReference>
<dbReference type="InterPro" id="IPR006311">
    <property type="entry name" value="TAT_signal"/>
</dbReference>
<proteinExistence type="inferred from homology"/>
<dbReference type="Gene3D" id="3.50.50.60">
    <property type="entry name" value="FAD/NAD(P)-binding domain"/>
    <property type="match status" value="1"/>
</dbReference>
<dbReference type="Gene3D" id="1.10.405.10">
    <property type="entry name" value="Guanine Nucleotide Dissociation Inhibitor, domain 1"/>
    <property type="match status" value="1"/>
</dbReference>
<dbReference type="PRINTS" id="PR00757">
    <property type="entry name" value="AMINEOXDASEF"/>
</dbReference>
<evidence type="ECO:0000256" key="3">
    <source>
        <dbReference type="ARBA" id="ARBA00023002"/>
    </source>
</evidence>
<reference evidence="6" key="1">
    <citation type="journal article" date="2019" name="Int. J. Syst. Evol. Microbiol.">
        <title>The Global Catalogue of Microorganisms (GCM) 10K type strain sequencing project: providing services to taxonomists for standard genome sequencing and annotation.</title>
        <authorList>
            <consortium name="The Broad Institute Genomics Platform"/>
            <consortium name="The Broad Institute Genome Sequencing Center for Infectious Disease"/>
            <person name="Wu L."/>
            <person name="Ma J."/>
        </authorList>
    </citation>
    <scope>NUCLEOTIDE SEQUENCE [LARGE SCALE GENOMIC DNA]</scope>
    <source>
        <strain evidence="6">JCM 17460</strain>
    </source>
</reference>
<evidence type="ECO:0000256" key="1">
    <source>
        <dbReference type="ARBA" id="ARBA00001974"/>
    </source>
</evidence>
<dbReference type="EMBL" id="BAABBB010000012">
    <property type="protein sequence ID" value="GAA3534787.1"/>
    <property type="molecule type" value="Genomic_DNA"/>
</dbReference>
<comment type="caution">
    <text evidence="5">The sequence shown here is derived from an EMBL/GenBank/DDBJ whole genome shotgun (WGS) entry which is preliminary data.</text>
</comment>
<sequence>MQTIPRHTLGRRGLLAGGAAAFGVLALDALEADVQAGVRKGRLPRKVDVVVVGAGIAGLVAASQVKQAGHSVLVVEARDRVGGRVLNHELPTGGTIEAGGAFVGPTQDHIKNLASRLGIATFDEYVTGKNVYLSSLLGRMEFTGTVPPDPTILLDAALALKRLNAFAKEVPVDAPWSHPRAAEWDAVSLGDWLRRNTVNSRGVEKLIQSWTQPGFGADPDQISLLFVLHYIACSGDETHPGTFERNSDTVGGAQESRFVGGSQRVPLELARRLRKRIALNAAVTRIVQLPHGRVRVHTRRGKVKARRVIVAAPPKQVLGIGFSPALPAGRTALLEQVQMGRLMKCDAVYDTPFWREKGLTGFGIAETGAVRVAFDNHVTDTGHGVLLAFVGGSAWQQYGTRSFEERRTAVLEGFAKMFGEQALHPIDYTEHDWTREQWTGGGPTAIYPPGVMATHGRHIRTPHGRVHWAGTETSTYWTGYMDGAVRSGERAAREVLDAL</sequence>
<evidence type="ECO:0000313" key="5">
    <source>
        <dbReference type="EMBL" id="GAA3534787.1"/>
    </source>
</evidence>
<dbReference type="Gene3D" id="3.90.660.10">
    <property type="match status" value="1"/>
</dbReference>
<gene>
    <name evidence="5" type="ORF">GCM10022263_23500</name>
</gene>
<evidence type="ECO:0000259" key="4">
    <source>
        <dbReference type="Pfam" id="PF01593"/>
    </source>
</evidence>
<evidence type="ECO:0000256" key="2">
    <source>
        <dbReference type="ARBA" id="ARBA00005995"/>
    </source>
</evidence>
<keyword evidence="3" id="KW-0560">Oxidoreductase</keyword>
<dbReference type="PROSITE" id="PS51318">
    <property type="entry name" value="TAT"/>
    <property type="match status" value="1"/>
</dbReference>
<feature type="domain" description="Amine oxidase" evidence="4">
    <location>
        <begin position="56"/>
        <end position="496"/>
    </location>
</feature>
<dbReference type="InterPro" id="IPR050703">
    <property type="entry name" value="Flavin_MAO"/>
</dbReference>
<dbReference type="InterPro" id="IPR001613">
    <property type="entry name" value="Flavin_amine_oxidase"/>
</dbReference>
<dbReference type="InterPro" id="IPR036188">
    <property type="entry name" value="FAD/NAD-bd_sf"/>
</dbReference>
<protein>
    <submittedName>
        <fullName evidence="5">FAD-dependent oxidoreductase</fullName>
    </submittedName>
</protein>
<evidence type="ECO:0000313" key="6">
    <source>
        <dbReference type="Proteomes" id="UP001500301"/>
    </source>
</evidence>
<comment type="cofactor">
    <cofactor evidence="1">
        <name>FAD</name>
        <dbReference type="ChEBI" id="CHEBI:57692"/>
    </cofactor>
</comment>
<dbReference type="InterPro" id="IPR002937">
    <property type="entry name" value="Amino_oxidase"/>
</dbReference>
<dbReference type="PANTHER" id="PTHR43563:SF1">
    <property type="entry name" value="AMINE OXIDASE [FLAVIN-CONTAINING] B"/>
    <property type="match status" value="1"/>
</dbReference>
<dbReference type="Proteomes" id="UP001500301">
    <property type="component" value="Unassembled WGS sequence"/>
</dbReference>
<dbReference type="Pfam" id="PF01593">
    <property type="entry name" value="Amino_oxidase"/>
    <property type="match status" value="1"/>
</dbReference>
<comment type="similarity">
    <text evidence="2">Belongs to the flavin monoamine oxidase family.</text>
</comment>
<name>A0ABP6VGU6_9ACTN</name>
<organism evidence="5 6">
    <name type="scientific">Nocardioides daeguensis</name>
    <dbReference type="NCBI Taxonomy" id="908359"/>
    <lineage>
        <taxon>Bacteria</taxon>
        <taxon>Bacillati</taxon>
        <taxon>Actinomycetota</taxon>
        <taxon>Actinomycetes</taxon>
        <taxon>Propionibacteriales</taxon>
        <taxon>Nocardioidaceae</taxon>
        <taxon>Nocardioides</taxon>
    </lineage>
</organism>
<accession>A0ABP6VGU6</accession>
<dbReference type="SUPFAM" id="SSF54373">
    <property type="entry name" value="FAD-linked reductases, C-terminal domain"/>
    <property type="match status" value="1"/>
</dbReference>